<organism evidence="2 3">
    <name type="scientific">Puccinia coronata f. sp. avenae</name>
    <dbReference type="NCBI Taxonomy" id="200324"/>
    <lineage>
        <taxon>Eukaryota</taxon>
        <taxon>Fungi</taxon>
        <taxon>Dikarya</taxon>
        <taxon>Basidiomycota</taxon>
        <taxon>Pucciniomycotina</taxon>
        <taxon>Pucciniomycetes</taxon>
        <taxon>Pucciniales</taxon>
        <taxon>Pucciniaceae</taxon>
        <taxon>Puccinia</taxon>
    </lineage>
</organism>
<accession>A0A2N5V9C2</accession>
<protein>
    <submittedName>
        <fullName evidence="2">Uncharacterized protein</fullName>
    </submittedName>
</protein>
<reference evidence="2 3" key="1">
    <citation type="submission" date="2017-11" db="EMBL/GenBank/DDBJ databases">
        <title>De novo assembly and phasing of dikaryotic genomes from two isolates of Puccinia coronata f. sp. avenae, the causal agent of oat crown rust.</title>
        <authorList>
            <person name="Miller M.E."/>
            <person name="Zhang Y."/>
            <person name="Omidvar V."/>
            <person name="Sperschneider J."/>
            <person name="Schwessinger B."/>
            <person name="Raley C."/>
            <person name="Palmer J.M."/>
            <person name="Garnica D."/>
            <person name="Upadhyaya N."/>
            <person name="Rathjen J."/>
            <person name="Taylor J.M."/>
            <person name="Park R.F."/>
            <person name="Dodds P.N."/>
            <person name="Hirsch C.D."/>
            <person name="Kianian S.F."/>
            <person name="Figueroa M."/>
        </authorList>
    </citation>
    <scope>NUCLEOTIDE SEQUENCE [LARGE SCALE GENOMIC DNA]</scope>
    <source>
        <strain evidence="2">12SD80</strain>
    </source>
</reference>
<evidence type="ECO:0000313" key="2">
    <source>
        <dbReference type="EMBL" id="PLW46581.1"/>
    </source>
</evidence>
<dbReference type="AlphaFoldDB" id="A0A2N5V9C2"/>
<feature type="region of interest" description="Disordered" evidence="1">
    <location>
        <begin position="1"/>
        <end position="42"/>
    </location>
</feature>
<feature type="region of interest" description="Disordered" evidence="1">
    <location>
        <begin position="113"/>
        <end position="132"/>
    </location>
</feature>
<dbReference type="Proteomes" id="UP000235392">
    <property type="component" value="Unassembled WGS sequence"/>
</dbReference>
<name>A0A2N5V9C2_9BASI</name>
<evidence type="ECO:0000256" key="1">
    <source>
        <dbReference type="SAM" id="MobiDB-lite"/>
    </source>
</evidence>
<gene>
    <name evidence="2" type="ORF">PCASD_07417</name>
</gene>
<comment type="caution">
    <text evidence="2">The sequence shown here is derived from an EMBL/GenBank/DDBJ whole genome shotgun (WGS) entry which is preliminary data.</text>
</comment>
<sequence>MASEATGKNTKQSYKQPISIDGHETNQDVISSISQKPPVANSIHSIYPSQGNNGQKMIRTAFIPDLAKVDGMDLTPNNRKKHQELTIQKPDASQPHQLPAQLHGTIEADIGVEQNQSIENDPRVDKANSVDE</sequence>
<evidence type="ECO:0000313" key="3">
    <source>
        <dbReference type="Proteomes" id="UP000235392"/>
    </source>
</evidence>
<feature type="compositionally biased region" description="Basic and acidic residues" evidence="1">
    <location>
        <begin position="120"/>
        <end position="132"/>
    </location>
</feature>
<proteinExistence type="predicted"/>
<feature type="compositionally biased region" description="Polar residues" evidence="1">
    <location>
        <begin position="1"/>
        <end position="16"/>
    </location>
</feature>
<dbReference type="EMBL" id="PGCI01000038">
    <property type="protein sequence ID" value="PLW46581.1"/>
    <property type="molecule type" value="Genomic_DNA"/>
</dbReference>